<evidence type="ECO:0000313" key="4">
    <source>
        <dbReference type="Proteomes" id="UP000199519"/>
    </source>
</evidence>
<evidence type="ECO:0000313" key="3">
    <source>
        <dbReference type="Proteomes" id="UP000198612"/>
    </source>
</evidence>
<dbReference type="AlphaFoldDB" id="A0A1I0B3D8"/>
<protein>
    <submittedName>
        <fullName evidence="2">Uncharacterized protein</fullName>
    </submittedName>
</protein>
<sequence length="151" mass="16219">MKNFYKFIVMVLVLTVIILPVVSTVTRADSNILGSILKTVGIGVVVDQFAEPINNFINTLTLNNGVEVKEETKVVPIVTVGSNSYAGAVQVSGPKEKVEKVKAVAQLEGDFKGGDFRIRALIPVNTTNPVNIKNIDRIEGVGITALVDINI</sequence>
<keyword evidence="4" id="KW-1185">Reference proteome</keyword>
<accession>A0A1I0B3D8</accession>
<evidence type="ECO:0000313" key="1">
    <source>
        <dbReference type="EMBL" id="SDF62367.1"/>
    </source>
</evidence>
<dbReference type="Proteomes" id="UP000199519">
    <property type="component" value="Unassembled WGS sequence"/>
</dbReference>
<organism evidence="2 3">
    <name type="scientific">Halanaerobium congolense</name>
    <dbReference type="NCBI Taxonomy" id="54121"/>
    <lineage>
        <taxon>Bacteria</taxon>
        <taxon>Bacillati</taxon>
        <taxon>Bacillota</taxon>
        <taxon>Clostridia</taxon>
        <taxon>Halanaerobiales</taxon>
        <taxon>Halanaerobiaceae</taxon>
        <taxon>Halanaerobium</taxon>
    </lineage>
</organism>
<dbReference type="EMBL" id="FOHG01000017">
    <property type="protein sequence ID" value="SET01246.1"/>
    <property type="molecule type" value="Genomic_DNA"/>
</dbReference>
<dbReference type="EMBL" id="FNBJ01000017">
    <property type="protein sequence ID" value="SDF62367.1"/>
    <property type="molecule type" value="Genomic_DNA"/>
</dbReference>
<evidence type="ECO:0000313" key="2">
    <source>
        <dbReference type="EMBL" id="SET01246.1"/>
    </source>
</evidence>
<gene>
    <name evidence="1" type="ORF">SAMN04488598_11743</name>
    <name evidence="2" type="ORF">SAMN04515652_11710</name>
</gene>
<proteinExistence type="predicted"/>
<dbReference type="Proteomes" id="UP000198612">
    <property type="component" value="Unassembled WGS sequence"/>
</dbReference>
<reference evidence="3 4" key="1">
    <citation type="submission" date="2016-10" db="EMBL/GenBank/DDBJ databases">
        <authorList>
            <person name="Varghese N."/>
            <person name="Submissions S."/>
        </authorList>
    </citation>
    <scope>NUCLEOTIDE SEQUENCE [LARGE SCALE GENOMIC DNA]</scope>
    <source>
        <strain evidence="1 4">WG2</strain>
        <strain evidence="2 3">WG5</strain>
    </source>
</reference>
<name>A0A1I0B3D8_9FIRM</name>
<dbReference type="RefSeq" id="WP_089720288.1">
    <property type="nucleotide sequence ID" value="NZ_FNBJ01000017.1"/>
</dbReference>